<protein>
    <recommendedName>
        <fullName evidence="4">Serine carboxypeptidase</fullName>
    </recommendedName>
</protein>
<dbReference type="Gene3D" id="3.40.50.1820">
    <property type="entry name" value="alpha/beta hydrolase"/>
    <property type="match status" value="1"/>
</dbReference>
<reference evidence="2" key="1">
    <citation type="journal article" date="2017" name="Gigascience">
        <title>The genome draft of coconut (Cocos nucifera).</title>
        <authorList>
            <person name="Xiao Y."/>
            <person name="Xu P."/>
            <person name="Fan H."/>
            <person name="Baudouin L."/>
            <person name="Xia W."/>
            <person name="Bocs S."/>
            <person name="Xu J."/>
            <person name="Li Q."/>
            <person name="Guo A."/>
            <person name="Zhou L."/>
            <person name="Li J."/>
            <person name="Wu Y."/>
            <person name="Ma Z."/>
            <person name="Armero A."/>
            <person name="Issali A.E."/>
            <person name="Liu N."/>
            <person name="Peng M."/>
            <person name="Yang Y."/>
        </authorList>
    </citation>
    <scope>NUCLEOTIDE SEQUENCE</scope>
    <source>
        <tissue evidence="2">Spear leaf of Hainan Tall coconut</tissue>
    </source>
</reference>
<keyword evidence="3" id="KW-1185">Reference proteome</keyword>
<evidence type="ECO:0000256" key="1">
    <source>
        <dbReference type="ARBA" id="ARBA00009431"/>
    </source>
</evidence>
<dbReference type="AlphaFoldDB" id="A0A8K0IT48"/>
<dbReference type="EMBL" id="CM017884">
    <property type="protein sequence ID" value="KAG1366852.1"/>
    <property type="molecule type" value="Genomic_DNA"/>
</dbReference>
<dbReference type="GO" id="GO:0006508">
    <property type="term" value="P:proteolysis"/>
    <property type="evidence" value="ECO:0007669"/>
    <property type="project" value="InterPro"/>
</dbReference>
<gene>
    <name evidence="2" type="ORF">COCNU_13G006420</name>
</gene>
<dbReference type="PRINTS" id="PR00724">
    <property type="entry name" value="CRBOXYPTASEC"/>
</dbReference>
<dbReference type="GO" id="GO:0004185">
    <property type="term" value="F:serine-type carboxypeptidase activity"/>
    <property type="evidence" value="ECO:0007669"/>
    <property type="project" value="InterPro"/>
</dbReference>
<dbReference type="InterPro" id="IPR029058">
    <property type="entry name" value="AB_hydrolase_fold"/>
</dbReference>
<accession>A0A8K0IT48</accession>
<dbReference type="InterPro" id="IPR001563">
    <property type="entry name" value="Peptidase_S10"/>
</dbReference>
<dbReference type="GO" id="GO:0019748">
    <property type="term" value="P:secondary metabolic process"/>
    <property type="evidence" value="ECO:0007669"/>
    <property type="project" value="TreeGrafter"/>
</dbReference>
<evidence type="ECO:0000313" key="3">
    <source>
        <dbReference type="Proteomes" id="UP000797356"/>
    </source>
</evidence>
<evidence type="ECO:0000313" key="2">
    <source>
        <dbReference type="EMBL" id="KAG1366852.1"/>
    </source>
</evidence>
<reference evidence="2" key="2">
    <citation type="submission" date="2019-07" db="EMBL/GenBank/DDBJ databases">
        <authorList>
            <person name="Yang Y."/>
            <person name="Bocs S."/>
            <person name="Baudouin L."/>
        </authorList>
    </citation>
    <scope>NUCLEOTIDE SEQUENCE</scope>
    <source>
        <tissue evidence="2">Spear leaf of Hainan Tall coconut</tissue>
    </source>
</reference>
<comment type="caution">
    <text evidence="2">The sequence shown here is derived from an EMBL/GenBank/DDBJ whole genome shotgun (WGS) entry which is preliminary data.</text>
</comment>
<dbReference type="Pfam" id="PF00450">
    <property type="entry name" value="Peptidase_S10"/>
    <property type="match status" value="1"/>
</dbReference>
<organism evidence="2 3">
    <name type="scientific">Cocos nucifera</name>
    <name type="common">Coconut palm</name>
    <dbReference type="NCBI Taxonomy" id="13894"/>
    <lineage>
        <taxon>Eukaryota</taxon>
        <taxon>Viridiplantae</taxon>
        <taxon>Streptophyta</taxon>
        <taxon>Embryophyta</taxon>
        <taxon>Tracheophyta</taxon>
        <taxon>Spermatophyta</taxon>
        <taxon>Magnoliopsida</taxon>
        <taxon>Liliopsida</taxon>
        <taxon>Arecaceae</taxon>
        <taxon>Arecoideae</taxon>
        <taxon>Cocoseae</taxon>
        <taxon>Attaleinae</taxon>
        <taxon>Cocos</taxon>
    </lineage>
</organism>
<dbReference type="Proteomes" id="UP000797356">
    <property type="component" value="Chromosome 13"/>
</dbReference>
<evidence type="ECO:0008006" key="4">
    <source>
        <dbReference type="Google" id="ProtNLM"/>
    </source>
</evidence>
<dbReference type="OrthoDB" id="443318at2759"/>
<name>A0A8K0IT48_COCNU</name>
<comment type="similarity">
    <text evidence="1">Belongs to the peptidase S10 family.</text>
</comment>
<sequence>MAVGWAAQEEKEGVVRLVWTLTYPSLQLRDLPYSNSAQSKQRKRFWSYRVRGPLKFVTAEYNGSVPTLVYHPYSWTKVANMIFLDSPVGTGFSFSRTPEGYAVGDISWSVHVYKFLRKWFIDHERFLSNSLYIAGISYSGKVVPVVVNAISEDIEAGQQPSLNLKGYLVGNPFTGSKIDMNARVPYAHGEGIISDVLYEVKCFLSLGHYQDMDVKCLMFIFYPIIGQTVMSQERLPHQEGNSPNSFDIQ</sequence>
<dbReference type="GO" id="GO:0016747">
    <property type="term" value="F:acyltransferase activity, transferring groups other than amino-acyl groups"/>
    <property type="evidence" value="ECO:0007669"/>
    <property type="project" value="TreeGrafter"/>
</dbReference>
<dbReference type="PANTHER" id="PTHR11802:SF461">
    <property type="entry name" value="OS02G0687900 PROTEIN"/>
    <property type="match status" value="1"/>
</dbReference>
<dbReference type="SUPFAM" id="SSF53474">
    <property type="entry name" value="alpha/beta-Hydrolases"/>
    <property type="match status" value="1"/>
</dbReference>
<dbReference type="PANTHER" id="PTHR11802">
    <property type="entry name" value="SERINE PROTEASE FAMILY S10 SERINE CARBOXYPEPTIDASE"/>
    <property type="match status" value="1"/>
</dbReference>
<proteinExistence type="inferred from homology"/>